<evidence type="ECO:0000256" key="10">
    <source>
        <dbReference type="ARBA" id="ARBA00023136"/>
    </source>
</evidence>
<evidence type="ECO:0000313" key="16">
    <source>
        <dbReference type="Proteomes" id="UP000230750"/>
    </source>
</evidence>
<accession>A0A2G8KS64</accession>
<feature type="domain" description="Potassium channel" evidence="14">
    <location>
        <begin position="114"/>
        <end position="169"/>
    </location>
</feature>
<comment type="subcellular location">
    <subcellularLocation>
        <location evidence="1">Membrane</location>
        <topology evidence="1">Multi-pass membrane protein</topology>
    </subcellularLocation>
</comment>
<dbReference type="GO" id="GO:0005886">
    <property type="term" value="C:plasma membrane"/>
    <property type="evidence" value="ECO:0007669"/>
    <property type="project" value="TreeGrafter"/>
</dbReference>
<dbReference type="SUPFAM" id="SSF81324">
    <property type="entry name" value="Voltage-gated potassium channels"/>
    <property type="match status" value="2"/>
</dbReference>
<evidence type="ECO:0000256" key="2">
    <source>
        <dbReference type="ARBA" id="ARBA00006666"/>
    </source>
</evidence>
<comment type="caution">
    <text evidence="15">The sequence shown here is derived from an EMBL/GenBank/DDBJ whole genome shotgun (WGS) entry which is preliminary data.</text>
</comment>
<feature type="transmembrane region" description="Helical" evidence="13">
    <location>
        <begin position="145"/>
        <end position="173"/>
    </location>
</feature>
<keyword evidence="8 13" id="KW-1133">Transmembrane helix</keyword>
<organism evidence="15 16">
    <name type="scientific">Stichopus japonicus</name>
    <name type="common">Sea cucumber</name>
    <dbReference type="NCBI Taxonomy" id="307972"/>
    <lineage>
        <taxon>Eukaryota</taxon>
        <taxon>Metazoa</taxon>
        <taxon>Echinodermata</taxon>
        <taxon>Eleutherozoa</taxon>
        <taxon>Echinozoa</taxon>
        <taxon>Holothuroidea</taxon>
        <taxon>Aspidochirotacea</taxon>
        <taxon>Aspidochirotida</taxon>
        <taxon>Stichopodidae</taxon>
        <taxon>Apostichopus</taxon>
    </lineage>
</organism>
<feature type="transmembrane region" description="Helical" evidence="13">
    <location>
        <begin position="16"/>
        <end position="40"/>
    </location>
</feature>
<keyword evidence="6" id="KW-0631">Potassium channel</keyword>
<dbReference type="GO" id="GO:0022841">
    <property type="term" value="F:potassium ion leak channel activity"/>
    <property type="evidence" value="ECO:0007669"/>
    <property type="project" value="TreeGrafter"/>
</dbReference>
<keyword evidence="3 12" id="KW-0813">Transport</keyword>
<dbReference type="InterPro" id="IPR003092">
    <property type="entry name" value="2pore_dom_K_chnl_TASK"/>
</dbReference>
<keyword evidence="7" id="KW-0630">Potassium</keyword>
<dbReference type="PANTHER" id="PTHR11003">
    <property type="entry name" value="POTASSIUM CHANNEL, SUBFAMILY K"/>
    <property type="match status" value="1"/>
</dbReference>
<feature type="transmembrane region" description="Helical" evidence="13">
    <location>
        <begin position="301"/>
        <end position="322"/>
    </location>
</feature>
<keyword evidence="4" id="KW-0633">Potassium transport</keyword>
<sequence length="366" mass="40932">MTGKPTHRTCTLMKLAFPYIALVVFYFLYLFIGSLIFGAIEGQTEKDGIVALQEKENQIKEKIRELFANRSKDEGDDVDKEIEFLDEMLEELIETVSHPDWIPGRRDILGEPDPWGIPSAMLFCMTTITTIGYGDLVPSTTTGQVVVILYSCVGVPFSFLLFAVIGGLLARLASRIAVFVRKSLCRMKRSKSKPVVAGSVRNGNVYPDLSQETGLDNDVFEEGEGVSDRAIQLRDLNPAGQNDRKKTNGAPRTLQKQQSIFVNISEEDDAGDVPFVVVILLMVSYLCVGAVSFSIAEQWNYFEAFYFTFITLTTIGFGDYVPTHHFENNTHFPCLLYTLVGLCYISMCVSLLQTRFVKVVTFLGKK</sequence>
<evidence type="ECO:0000259" key="14">
    <source>
        <dbReference type="Pfam" id="PF07885"/>
    </source>
</evidence>
<dbReference type="Proteomes" id="UP000230750">
    <property type="component" value="Unassembled WGS sequence"/>
</dbReference>
<feature type="domain" description="Potassium channel" evidence="14">
    <location>
        <begin position="281"/>
        <end position="357"/>
    </location>
</feature>
<evidence type="ECO:0000256" key="6">
    <source>
        <dbReference type="ARBA" id="ARBA00022826"/>
    </source>
</evidence>
<evidence type="ECO:0000256" key="4">
    <source>
        <dbReference type="ARBA" id="ARBA00022538"/>
    </source>
</evidence>
<evidence type="ECO:0000256" key="9">
    <source>
        <dbReference type="ARBA" id="ARBA00023065"/>
    </source>
</evidence>
<keyword evidence="9 12" id="KW-0406">Ion transport</keyword>
<evidence type="ECO:0000256" key="7">
    <source>
        <dbReference type="ARBA" id="ARBA00022958"/>
    </source>
</evidence>
<reference evidence="15 16" key="1">
    <citation type="journal article" date="2017" name="PLoS Biol.">
        <title>The sea cucumber genome provides insights into morphological evolution and visceral regeneration.</title>
        <authorList>
            <person name="Zhang X."/>
            <person name="Sun L."/>
            <person name="Yuan J."/>
            <person name="Sun Y."/>
            <person name="Gao Y."/>
            <person name="Zhang L."/>
            <person name="Li S."/>
            <person name="Dai H."/>
            <person name="Hamel J.F."/>
            <person name="Liu C."/>
            <person name="Yu Y."/>
            <person name="Liu S."/>
            <person name="Lin W."/>
            <person name="Guo K."/>
            <person name="Jin S."/>
            <person name="Xu P."/>
            <person name="Storey K.B."/>
            <person name="Huan P."/>
            <person name="Zhang T."/>
            <person name="Zhou Y."/>
            <person name="Zhang J."/>
            <person name="Lin C."/>
            <person name="Li X."/>
            <person name="Xing L."/>
            <person name="Huo D."/>
            <person name="Sun M."/>
            <person name="Wang L."/>
            <person name="Mercier A."/>
            <person name="Li F."/>
            <person name="Yang H."/>
            <person name="Xiang J."/>
        </authorList>
    </citation>
    <scope>NUCLEOTIDE SEQUENCE [LARGE SCALE GENOMIC DNA]</scope>
    <source>
        <strain evidence="15">Shaxun</strain>
        <tissue evidence="15">Muscle</tissue>
    </source>
</reference>
<keyword evidence="10 13" id="KW-0472">Membrane</keyword>
<dbReference type="AlphaFoldDB" id="A0A2G8KS64"/>
<dbReference type="PANTHER" id="PTHR11003:SF330">
    <property type="entry name" value="POTASSIUM CHANNEL DOMAIN-CONTAINING PROTEIN"/>
    <property type="match status" value="1"/>
</dbReference>
<evidence type="ECO:0000256" key="13">
    <source>
        <dbReference type="SAM" id="Phobius"/>
    </source>
</evidence>
<name>A0A2G8KS64_STIJA</name>
<dbReference type="PRINTS" id="PR01095">
    <property type="entry name" value="TASKCHANNEL"/>
</dbReference>
<keyword evidence="16" id="KW-1185">Reference proteome</keyword>
<dbReference type="OrthoDB" id="297496at2759"/>
<feature type="transmembrane region" description="Helical" evidence="13">
    <location>
        <begin position="273"/>
        <end position="295"/>
    </location>
</feature>
<keyword evidence="11 12" id="KW-0407">Ion channel</keyword>
<evidence type="ECO:0000256" key="11">
    <source>
        <dbReference type="ARBA" id="ARBA00023303"/>
    </source>
</evidence>
<evidence type="ECO:0000256" key="3">
    <source>
        <dbReference type="ARBA" id="ARBA00022448"/>
    </source>
</evidence>
<evidence type="ECO:0000256" key="8">
    <source>
        <dbReference type="ARBA" id="ARBA00022989"/>
    </source>
</evidence>
<evidence type="ECO:0000256" key="12">
    <source>
        <dbReference type="RuleBase" id="RU003857"/>
    </source>
</evidence>
<dbReference type="EMBL" id="MRZV01000403">
    <property type="protein sequence ID" value="PIK50822.1"/>
    <property type="molecule type" value="Genomic_DNA"/>
</dbReference>
<evidence type="ECO:0000313" key="15">
    <source>
        <dbReference type="EMBL" id="PIK50822.1"/>
    </source>
</evidence>
<dbReference type="InterPro" id="IPR013099">
    <property type="entry name" value="K_chnl_dom"/>
</dbReference>
<keyword evidence="5 12" id="KW-0812">Transmembrane</keyword>
<dbReference type="PRINTS" id="PR01333">
    <property type="entry name" value="2POREKCHANEL"/>
</dbReference>
<protein>
    <submittedName>
        <fullName evidence="15">Putative uncoordinated protein 58</fullName>
    </submittedName>
</protein>
<dbReference type="Gene3D" id="1.10.287.70">
    <property type="match status" value="1"/>
</dbReference>
<proteinExistence type="inferred from homology"/>
<comment type="similarity">
    <text evidence="2 12">Belongs to the two pore domain potassium channel (TC 1.A.1.8) family.</text>
</comment>
<dbReference type="GO" id="GO:0015271">
    <property type="term" value="F:outward rectifier potassium channel activity"/>
    <property type="evidence" value="ECO:0007669"/>
    <property type="project" value="TreeGrafter"/>
</dbReference>
<evidence type="ECO:0000256" key="1">
    <source>
        <dbReference type="ARBA" id="ARBA00004141"/>
    </source>
</evidence>
<dbReference type="InterPro" id="IPR003280">
    <property type="entry name" value="2pore_dom_K_chnl"/>
</dbReference>
<feature type="transmembrane region" description="Helical" evidence="13">
    <location>
        <begin position="334"/>
        <end position="352"/>
    </location>
</feature>
<evidence type="ECO:0000256" key="5">
    <source>
        <dbReference type="ARBA" id="ARBA00022692"/>
    </source>
</evidence>
<dbReference type="Pfam" id="PF07885">
    <property type="entry name" value="Ion_trans_2"/>
    <property type="match status" value="2"/>
</dbReference>
<feature type="transmembrane region" description="Helical" evidence="13">
    <location>
        <begin position="115"/>
        <end position="133"/>
    </location>
</feature>
<dbReference type="STRING" id="307972.A0A2G8KS64"/>
<gene>
    <name evidence="15" type="ORF">BSL78_12293</name>
</gene>
<dbReference type="GO" id="GO:0030322">
    <property type="term" value="P:stabilization of membrane potential"/>
    <property type="evidence" value="ECO:0007669"/>
    <property type="project" value="TreeGrafter"/>
</dbReference>